<dbReference type="STRING" id="1235591.CAK95_05060"/>
<dbReference type="Proteomes" id="UP000194137">
    <property type="component" value="Chromosome"/>
</dbReference>
<reference evidence="1 2" key="1">
    <citation type="submission" date="2017-05" db="EMBL/GenBank/DDBJ databases">
        <title>Full genome sequence of Pseudorhodoplanes sinuspersici.</title>
        <authorList>
            <person name="Dastgheib S.M.M."/>
            <person name="Shavandi M."/>
            <person name="Tirandaz H."/>
        </authorList>
    </citation>
    <scope>NUCLEOTIDE SEQUENCE [LARGE SCALE GENOMIC DNA]</scope>
    <source>
        <strain evidence="1 2">RIPI110</strain>
    </source>
</reference>
<organism evidence="1 2">
    <name type="scientific">Pseudorhodoplanes sinuspersici</name>
    <dbReference type="NCBI Taxonomy" id="1235591"/>
    <lineage>
        <taxon>Bacteria</taxon>
        <taxon>Pseudomonadati</taxon>
        <taxon>Pseudomonadota</taxon>
        <taxon>Alphaproteobacteria</taxon>
        <taxon>Hyphomicrobiales</taxon>
        <taxon>Pseudorhodoplanes</taxon>
    </lineage>
</organism>
<sequence>MIAAILGFTSIQPARAQTDLSAYADADGYLDVQKLTCAQLAGTWQQDADMLTTWYSGWYNGLAHKHLLNIKRAKEAEHEVIMYCKANPDKRIIEAIAVVFKDMRAKLGIKMKPD</sequence>
<dbReference type="OrthoDB" id="8020410at2"/>
<dbReference type="KEGG" id="psin:CAK95_05060"/>
<dbReference type="Pfam" id="PF06411">
    <property type="entry name" value="HdeA"/>
    <property type="match status" value="1"/>
</dbReference>
<name>A0A1W6ZZK1_9HYPH</name>
<protein>
    <recommendedName>
        <fullName evidence="3">HdeA/HdeB family protein</fullName>
    </recommendedName>
</protein>
<evidence type="ECO:0000313" key="2">
    <source>
        <dbReference type="Proteomes" id="UP000194137"/>
    </source>
</evidence>
<gene>
    <name evidence="1" type="ORF">CAK95_05060</name>
</gene>
<accession>A0A1W6ZZK1</accession>
<dbReference type="EMBL" id="CP021112">
    <property type="protein sequence ID" value="ARQ02753.1"/>
    <property type="molecule type" value="Genomic_DNA"/>
</dbReference>
<keyword evidence="2" id="KW-1185">Reference proteome</keyword>
<proteinExistence type="predicted"/>
<evidence type="ECO:0000313" key="1">
    <source>
        <dbReference type="EMBL" id="ARQ02753.1"/>
    </source>
</evidence>
<evidence type="ECO:0008006" key="3">
    <source>
        <dbReference type="Google" id="ProtNLM"/>
    </source>
</evidence>
<dbReference type="InterPro" id="IPR010486">
    <property type="entry name" value="HNS-dep_expression_A/B"/>
</dbReference>
<dbReference type="AlphaFoldDB" id="A0A1W6ZZK1"/>